<dbReference type="GO" id="GO:0110078">
    <property type="term" value="C:TTT Hsp90 cochaperone complex"/>
    <property type="evidence" value="ECO:0007669"/>
    <property type="project" value="InterPro"/>
</dbReference>
<protein>
    <submittedName>
        <fullName evidence="4">Uncharacterized protein</fullName>
    </submittedName>
</protein>
<feature type="region of interest" description="Disordered" evidence="3">
    <location>
        <begin position="409"/>
        <end position="428"/>
    </location>
</feature>
<dbReference type="GeneID" id="85317034"/>
<reference evidence="4" key="1">
    <citation type="submission" date="2023-06" db="EMBL/GenBank/DDBJ databases">
        <title>Genome-scale phylogeny and comparative genomics of the fungal order Sordariales.</title>
        <authorList>
            <consortium name="Lawrence Berkeley National Laboratory"/>
            <person name="Hensen N."/>
            <person name="Bonometti L."/>
            <person name="Westerberg I."/>
            <person name="Brannstrom I.O."/>
            <person name="Guillou S."/>
            <person name="Cros-Aarteil S."/>
            <person name="Calhoun S."/>
            <person name="Haridas S."/>
            <person name="Kuo A."/>
            <person name="Mondo S."/>
            <person name="Pangilinan J."/>
            <person name="Riley R."/>
            <person name="LaButti K."/>
            <person name="Andreopoulos B."/>
            <person name="Lipzen A."/>
            <person name="Chen C."/>
            <person name="Yanf M."/>
            <person name="Daum C."/>
            <person name="Ng V."/>
            <person name="Clum A."/>
            <person name="Steindorff A."/>
            <person name="Ohm R."/>
            <person name="Martin F."/>
            <person name="Silar P."/>
            <person name="Natvig D."/>
            <person name="Lalanne C."/>
            <person name="Gautier V."/>
            <person name="Ament-velasquez S.L."/>
            <person name="Kruys A."/>
            <person name="Hutchinson M.I."/>
            <person name="Powell A.J."/>
            <person name="Barry K."/>
            <person name="Miller A.N."/>
            <person name="Grigoriev I.V."/>
            <person name="Debuchy R."/>
            <person name="Gladieux P."/>
            <person name="Thoren M.H."/>
            <person name="Johannesson H."/>
        </authorList>
    </citation>
    <scope>NUCLEOTIDE SEQUENCE</scope>
    <source>
        <strain evidence="4">SMH2392-1A</strain>
    </source>
</reference>
<dbReference type="InterPro" id="IPR021133">
    <property type="entry name" value="HEAT_type_2"/>
</dbReference>
<dbReference type="EMBL" id="JAUIRO010000003">
    <property type="protein sequence ID" value="KAK0722163.1"/>
    <property type="molecule type" value="Genomic_DNA"/>
</dbReference>
<evidence type="ECO:0000256" key="1">
    <source>
        <dbReference type="ARBA" id="ARBA00034736"/>
    </source>
</evidence>
<dbReference type="Pfam" id="PF10521">
    <property type="entry name" value="Tti2"/>
    <property type="match status" value="1"/>
</dbReference>
<proteinExistence type="inferred from homology"/>
<comment type="caution">
    <text evidence="4">The sequence shown here is derived from an EMBL/GenBank/DDBJ whole genome shotgun (WGS) entry which is preliminary data.</text>
</comment>
<dbReference type="GO" id="GO:0005829">
    <property type="term" value="C:cytosol"/>
    <property type="evidence" value="ECO:0007669"/>
    <property type="project" value="TreeGrafter"/>
</dbReference>
<evidence type="ECO:0000256" key="2">
    <source>
        <dbReference type="PROSITE-ProRule" id="PRU00103"/>
    </source>
</evidence>
<dbReference type="PROSITE" id="PS50077">
    <property type="entry name" value="HEAT_REPEAT"/>
    <property type="match status" value="1"/>
</dbReference>
<dbReference type="PANTHER" id="PTHR32226:SF2">
    <property type="entry name" value="TELO2-INTERACTING PROTEIN 2"/>
    <property type="match status" value="1"/>
</dbReference>
<dbReference type="PANTHER" id="PTHR32226">
    <property type="entry name" value="TELO2-INTERACTING PROTEIN 2"/>
    <property type="match status" value="1"/>
</dbReference>
<accession>A0AA40E4F4</accession>
<dbReference type="InterPro" id="IPR016024">
    <property type="entry name" value="ARM-type_fold"/>
</dbReference>
<sequence length="604" mass="64186">MASSPGSAGPSSSSGWFRSLLNAASSLAAAQLSTDDACAELSRHVPEPLTLAALRAEALTADRRLICFQDENNKNTKKNSKQTASTTRPLLLAILAYLRSGNITAGTSQDATAAAAGGELALAVAQAIAPVAADDDKDARIKGLGLDNHDRARLYADAAAHCTAVGLAGLAILQALSDLLSDSSSSSRFDDQVLLTLVAYASADDDDSWSTAETAARAGAVLRDQLGSSSSSREREQFAAEAVLQRYLRPLFSKSKPASVTASGRKVEYAAAGGSAVASSLGPEGEPRDTKPWKYVDFRAIPAVCWVINEADEQFISKQWPLYIPVLMTLVDDSATSVRSRGLVALAAFLRKLPDQTLHDTGLSAVFEEAVFPTLAFLPSLTPEDESLQLLGPAFSALLCLAGKQVREQQQQRQRPTAKDATGGGGKNKMLDRILRQGVFAAHLHAQDHVRIVEVLCQQTALIIGEMGIHAVKHLKDLIPLLSGIMTDPFAPVSPATLLSAIQALEAVLANCWPKIPVSPWEDEIITALAVCWLNWNDDDTPGAAVTARGGQVEQELIKLAQALGAVLESGSKTETNSPADLYERVAPLVAKEPSLDRLFTRVR</sequence>
<dbReference type="SUPFAM" id="SSF48371">
    <property type="entry name" value="ARM repeat"/>
    <property type="match status" value="1"/>
</dbReference>
<name>A0AA40E4F4_9PEZI</name>
<dbReference type="InterPro" id="IPR018870">
    <property type="entry name" value="Tti2"/>
</dbReference>
<dbReference type="RefSeq" id="XP_060298087.1">
    <property type="nucleotide sequence ID" value="XM_060433764.1"/>
</dbReference>
<evidence type="ECO:0000256" key="3">
    <source>
        <dbReference type="SAM" id="MobiDB-lite"/>
    </source>
</evidence>
<dbReference type="GO" id="GO:0005634">
    <property type="term" value="C:nucleus"/>
    <property type="evidence" value="ECO:0007669"/>
    <property type="project" value="TreeGrafter"/>
</dbReference>
<feature type="repeat" description="HEAT" evidence="2">
    <location>
        <begin position="323"/>
        <end position="361"/>
    </location>
</feature>
<evidence type="ECO:0000313" key="5">
    <source>
        <dbReference type="Proteomes" id="UP001172101"/>
    </source>
</evidence>
<comment type="similarity">
    <text evidence="1">Belongs to the TTI2 family.</text>
</comment>
<dbReference type="Proteomes" id="UP001172101">
    <property type="component" value="Unassembled WGS sequence"/>
</dbReference>
<gene>
    <name evidence="4" type="ORF">B0T26DRAFT_205586</name>
</gene>
<evidence type="ECO:0000313" key="4">
    <source>
        <dbReference type="EMBL" id="KAK0722163.1"/>
    </source>
</evidence>
<keyword evidence="5" id="KW-1185">Reference proteome</keyword>
<organism evidence="4 5">
    <name type="scientific">Lasiosphaeria miniovina</name>
    <dbReference type="NCBI Taxonomy" id="1954250"/>
    <lineage>
        <taxon>Eukaryota</taxon>
        <taxon>Fungi</taxon>
        <taxon>Dikarya</taxon>
        <taxon>Ascomycota</taxon>
        <taxon>Pezizomycotina</taxon>
        <taxon>Sordariomycetes</taxon>
        <taxon>Sordariomycetidae</taxon>
        <taxon>Sordariales</taxon>
        <taxon>Lasiosphaeriaceae</taxon>
        <taxon>Lasiosphaeria</taxon>
    </lineage>
</organism>
<dbReference type="AlphaFoldDB" id="A0AA40E4F4"/>